<dbReference type="SUPFAM" id="SSF51556">
    <property type="entry name" value="Metallo-dependent hydrolases"/>
    <property type="match status" value="1"/>
</dbReference>
<evidence type="ECO:0000259" key="1">
    <source>
        <dbReference type="Pfam" id="PF07969"/>
    </source>
</evidence>
<keyword evidence="3" id="KW-1185">Reference proteome</keyword>
<dbReference type="EC" id="3.5.4.1" evidence="2"/>
<dbReference type="Gene3D" id="2.30.40.10">
    <property type="entry name" value="Urease, subunit C, domain 1"/>
    <property type="match status" value="1"/>
</dbReference>
<proteinExistence type="predicted"/>
<dbReference type="Pfam" id="PF07969">
    <property type="entry name" value="Amidohydro_3"/>
    <property type="match status" value="1"/>
</dbReference>
<dbReference type="SUPFAM" id="SSF51338">
    <property type="entry name" value="Composite domain of metallo-dependent hydrolases"/>
    <property type="match status" value="1"/>
</dbReference>
<keyword evidence="2" id="KW-0378">Hydrolase</keyword>
<evidence type="ECO:0000313" key="3">
    <source>
        <dbReference type="Proteomes" id="UP000298588"/>
    </source>
</evidence>
<dbReference type="Proteomes" id="UP000298588">
    <property type="component" value="Chromosome"/>
</dbReference>
<dbReference type="AlphaFoldDB" id="A0A4D7QN02"/>
<dbReference type="GO" id="GO:0006209">
    <property type="term" value="P:cytosine catabolic process"/>
    <property type="evidence" value="ECO:0007669"/>
    <property type="project" value="TreeGrafter"/>
</dbReference>
<dbReference type="RefSeq" id="WP_137100187.1">
    <property type="nucleotide sequence ID" value="NZ_CP039865.1"/>
</dbReference>
<dbReference type="KEGG" id="paqt:E8L99_14380"/>
<dbReference type="PANTHER" id="PTHR32027:SF0">
    <property type="entry name" value="CYTOSINE DEAMINASE"/>
    <property type="match status" value="1"/>
</dbReference>
<dbReference type="CDD" id="cd01293">
    <property type="entry name" value="Bact_CD"/>
    <property type="match status" value="1"/>
</dbReference>
<gene>
    <name evidence="2" type="ORF">E8L99_14380</name>
</gene>
<sequence length="448" mass="48343">MTRHAELVVPGGRYVLRRARIPGCFLHAPSAFGPADADGSFLVDLLIDNGLVADISAAGASMPADGPAIDLAGRQVWSTLLDVHTHLDKGQVIPRAVPDGTLEGGARATIADRQFWTEEDIAARMRFGLQCAYVHGVSMIRTHLDSHEHLAPRSFQVFRAMRDEWAGRIDLQAVGLAPLAVFRTDWGNRLADLVLQSGGVLGGVTDALGVYEGAGDAEMDRLLDAFLMAAAERGLDVDLHVDQTEALDPFALPRIAAAVLRTKFKGRVLCGHCVSLALQPDDVARETIARSVDAGLDFVTLPTPMIYLQDRKPGRTPRWRGVTLAQELLDAGLKVAIGGDNCRDAWFPFGDHDMVDTLHQSVRIFHLDQPFSRALAMAGPMASDIAGAGRHGRIAVGAPADMILLSARTLNEAMCRPQADRIVLRRGKRVMDPLPDYAELDALAGMPA</sequence>
<dbReference type="NCBIfam" id="NF005759">
    <property type="entry name" value="PRK07583.1"/>
    <property type="match status" value="1"/>
</dbReference>
<name>A0A4D7QN02_9HYPH</name>
<dbReference type="EMBL" id="CP039865">
    <property type="protein sequence ID" value="QCK86856.1"/>
    <property type="molecule type" value="Genomic_DNA"/>
</dbReference>
<reference evidence="2 3" key="1">
    <citation type="submission" date="2019-04" db="EMBL/GenBank/DDBJ databases">
        <title>Phreatobacter aquaticus sp. nov.</title>
        <authorList>
            <person name="Choi A."/>
            <person name="Baek K."/>
        </authorList>
    </citation>
    <scope>NUCLEOTIDE SEQUENCE [LARGE SCALE GENOMIC DNA]</scope>
    <source>
        <strain evidence="2 3">NMCR1094</strain>
    </source>
</reference>
<dbReference type="GO" id="GO:0004131">
    <property type="term" value="F:cytosine deaminase activity"/>
    <property type="evidence" value="ECO:0007669"/>
    <property type="project" value="UniProtKB-EC"/>
</dbReference>
<organism evidence="2 3">
    <name type="scientific">Phreatobacter aquaticus</name>
    <dbReference type="NCBI Taxonomy" id="2570229"/>
    <lineage>
        <taxon>Bacteria</taxon>
        <taxon>Pseudomonadati</taxon>
        <taxon>Pseudomonadota</taxon>
        <taxon>Alphaproteobacteria</taxon>
        <taxon>Hyphomicrobiales</taxon>
        <taxon>Phreatobacteraceae</taxon>
        <taxon>Phreatobacter</taxon>
    </lineage>
</organism>
<dbReference type="InterPro" id="IPR032466">
    <property type="entry name" value="Metal_Hydrolase"/>
</dbReference>
<evidence type="ECO:0000313" key="2">
    <source>
        <dbReference type="EMBL" id="QCK86856.1"/>
    </source>
</evidence>
<feature type="domain" description="Amidohydrolase 3" evidence="1">
    <location>
        <begin position="213"/>
        <end position="426"/>
    </location>
</feature>
<dbReference type="Gene3D" id="3.20.20.140">
    <property type="entry name" value="Metal-dependent hydrolases"/>
    <property type="match status" value="1"/>
</dbReference>
<dbReference type="GO" id="GO:0035888">
    <property type="term" value="F:isoguanine deaminase activity"/>
    <property type="evidence" value="ECO:0007669"/>
    <property type="project" value="TreeGrafter"/>
</dbReference>
<dbReference type="InterPro" id="IPR011059">
    <property type="entry name" value="Metal-dep_hydrolase_composite"/>
</dbReference>
<accession>A0A4D7QN02</accession>
<dbReference type="OrthoDB" id="9815027at2"/>
<dbReference type="InterPro" id="IPR013108">
    <property type="entry name" value="Amidohydro_3"/>
</dbReference>
<dbReference type="InterPro" id="IPR052349">
    <property type="entry name" value="Metallo-hydrolase_Enzymes"/>
</dbReference>
<protein>
    <submittedName>
        <fullName evidence="2">Cytosine deaminase</fullName>
        <ecNumber evidence="2">3.5.4.1</ecNumber>
    </submittedName>
</protein>
<dbReference type="PANTHER" id="PTHR32027">
    <property type="entry name" value="CYTOSINE DEAMINASE"/>
    <property type="match status" value="1"/>
</dbReference>